<dbReference type="KEGG" id="sfiy:F0344_04020"/>
<evidence type="ECO:0000313" key="2">
    <source>
        <dbReference type="EMBL" id="QNE79059.1"/>
    </source>
</evidence>
<keyword evidence="3" id="KW-1185">Reference proteome</keyword>
<feature type="domain" description="Fibronectin type III-like" evidence="1">
    <location>
        <begin position="2"/>
        <end position="48"/>
    </location>
</feature>
<dbReference type="AlphaFoldDB" id="A0A7G7BUP4"/>
<evidence type="ECO:0000259" key="1">
    <source>
        <dbReference type="SMART" id="SM01217"/>
    </source>
</evidence>
<accession>A0A7G7BUP4</accession>
<reference evidence="3" key="1">
    <citation type="submission" date="2019-10" db="EMBL/GenBank/DDBJ databases">
        <title>Antimicrobial potential of Antarctic Bacteria.</title>
        <authorList>
            <person name="Benaud N."/>
            <person name="Edwards R.J."/>
            <person name="Ferrari B.C."/>
        </authorList>
    </citation>
    <scope>NUCLEOTIDE SEQUENCE [LARGE SCALE GENOMIC DNA]</scope>
    <source>
        <strain evidence="3">NBSH44</strain>
    </source>
</reference>
<gene>
    <name evidence="2" type="ORF">F0344_04020</name>
</gene>
<dbReference type="Pfam" id="PF14310">
    <property type="entry name" value="Fn3-like"/>
    <property type="match status" value="1"/>
</dbReference>
<dbReference type="SMART" id="SM01217">
    <property type="entry name" value="Fn3_like"/>
    <property type="match status" value="1"/>
</dbReference>
<proteinExistence type="predicted"/>
<dbReference type="InterPro" id="IPR013783">
    <property type="entry name" value="Ig-like_fold"/>
</dbReference>
<sequence length="59" mass="6655">MGFRKVRLDLRETTRLTFTVPARDLSAWSGGGWNLVPGRYTVHAGRSSRDLPLQRVVTV</sequence>
<name>A0A7G7BUP4_9ACTN</name>
<dbReference type="Gene3D" id="2.60.40.10">
    <property type="entry name" value="Immunoglobulins"/>
    <property type="match status" value="1"/>
</dbReference>
<dbReference type="RefSeq" id="WP_374940140.1">
    <property type="nucleotide sequence ID" value="NZ_CP045702.1"/>
</dbReference>
<dbReference type="Proteomes" id="UP000515307">
    <property type="component" value="Chromosome"/>
</dbReference>
<dbReference type="InterPro" id="IPR026891">
    <property type="entry name" value="Fn3-like"/>
</dbReference>
<dbReference type="GO" id="GO:0005975">
    <property type="term" value="P:carbohydrate metabolic process"/>
    <property type="evidence" value="ECO:0007669"/>
    <property type="project" value="UniProtKB-ARBA"/>
</dbReference>
<protein>
    <recommendedName>
        <fullName evidence="1">Fibronectin type III-like domain-containing protein</fullName>
    </recommendedName>
</protein>
<evidence type="ECO:0000313" key="3">
    <source>
        <dbReference type="Proteomes" id="UP000515307"/>
    </source>
</evidence>
<dbReference type="EMBL" id="CP045702">
    <property type="protein sequence ID" value="QNE79059.1"/>
    <property type="molecule type" value="Genomic_DNA"/>
</dbReference>
<organism evidence="2 3">
    <name type="scientific">Streptomyces finlayi</name>
    <dbReference type="NCBI Taxonomy" id="67296"/>
    <lineage>
        <taxon>Bacteria</taxon>
        <taxon>Bacillati</taxon>
        <taxon>Actinomycetota</taxon>
        <taxon>Actinomycetes</taxon>
        <taxon>Kitasatosporales</taxon>
        <taxon>Streptomycetaceae</taxon>
        <taxon>Streptomyces</taxon>
    </lineage>
</organism>